<dbReference type="AlphaFoldDB" id="A0A650ANH1"/>
<name>A0A650ANH1_CHLVU</name>
<protein>
    <submittedName>
        <fullName evidence="2">Uncharacterized protein</fullName>
    </submittedName>
</protein>
<geneLocation type="plastid" evidence="2"/>
<keyword evidence="1" id="KW-0812">Transmembrane</keyword>
<dbReference type="EMBL" id="MK948100">
    <property type="protein sequence ID" value="QGN74974.1"/>
    <property type="molecule type" value="Genomic_DNA"/>
</dbReference>
<proteinExistence type="predicted"/>
<keyword evidence="2" id="KW-0934">Plastid</keyword>
<accession>A0A650ANH1</accession>
<evidence type="ECO:0000256" key="1">
    <source>
        <dbReference type="SAM" id="Phobius"/>
    </source>
</evidence>
<feature type="transmembrane region" description="Helical" evidence="1">
    <location>
        <begin position="203"/>
        <end position="222"/>
    </location>
</feature>
<feature type="transmembrane region" description="Helical" evidence="1">
    <location>
        <begin position="35"/>
        <end position="55"/>
    </location>
</feature>
<evidence type="ECO:0000313" key="2">
    <source>
        <dbReference type="EMBL" id="QGN74974.1"/>
    </source>
</evidence>
<reference evidence="2" key="1">
    <citation type="submission" date="2019-05" db="EMBL/GenBank/DDBJ databases">
        <title>The complete chloroplast genome of Chlorella vulgaris NJ-7.</title>
        <authorList>
            <person name="Wang Y."/>
            <person name="Xu X."/>
        </authorList>
    </citation>
    <scope>NUCLEOTIDE SEQUENCE</scope>
    <source>
        <strain evidence="2">NJ-7</strain>
    </source>
</reference>
<feature type="transmembrane region" description="Helical" evidence="1">
    <location>
        <begin position="132"/>
        <end position="155"/>
    </location>
</feature>
<keyword evidence="1" id="KW-0472">Membrane</keyword>
<gene>
    <name evidence="2" type="primary">ycf78</name>
</gene>
<feature type="transmembrane region" description="Helical" evidence="1">
    <location>
        <begin position="252"/>
        <end position="272"/>
    </location>
</feature>
<sequence>MSFVTTIRDYAETLNSISDSLGQNFTVRSFILETIVYIFTTCRSCLFYILSFQWIHDFTLLPIVLPEFSSALFREKFFLETPSKVFFDFLEISDLQQNKFLLGFFNSFFLSLPFSVIHILSLRRLLIQGRPAGVYTIGGYLIGQLVFLTCVVFGIRQVLVPWLTLEPFNYLLGIILLFRVIYSMTRENLIELKGWSNPRYTNFFLVSFVLAWCEQTSCFQYLGNITLSSNVTILESFSSTSSISTFFTHTSYLLGIAIGSVLFSLFWGWVFLQVKNLCIFYTPLFTSSFLQFFNKTSFVLALALSLTSIPFYGFEYLVTGPLGFVSQDSVFKNTLLDQTLIKDPGKGLTGLSSLERNFQYLDVDVSPFDRGEYLTVPEVPQNLSFEELNYRGEFDWTLRNLKVSGITDSRSGFFTLSKLFKKEKKKSLDSQKQLSSQEISERNPLLSELPLVFRVDLATHYDILNRYRQFYDGNVEESDSDPLLQRPIETISDSSFPSSGEAPQPRVENTIESKIKNKYYSNPVYKNLLALDIDLFLKRQPKTFQVNADQEIDLYTKRKMLEYYTNSLNSYSQLPYFETFDSFFDGAKTFSNKVYNQQFKGTLRSVRRLFTVRNDFVSSSEKLESKTEKVLKFDQPLYQFAEKQLFSPYHEELAQKPEQVLPRAKIGGISFVNTPLYAGWDEHLRKFVITNKLLPRTFAGYKVKIEPQTLKNFTNYSVKQTTKIKFTRWPLSEEKLQLSKQDSSVPYVTLFKILDEKTKETFAENKYLSFPANFELVEFSESQNEKGTTEKLKKPTLVPNRGGFVWPGNSKFKLPLLSN</sequence>
<keyword evidence="1" id="KW-1133">Transmembrane helix</keyword>
<feature type="transmembrane region" description="Helical" evidence="1">
    <location>
        <begin position="292"/>
        <end position="314"/>
    </location>
</feature>
<feature type="transmembrane region" description="Helical" evidence="1">
    <location>
        <begin position="100"/>
        <end position="120"/>
    </location>
</feature>
<feature type="transmembrane region" description="Helical" evidence="1">
    <location>
        <begin position="167"/>
        <end position="182"/>
    </location>
</feature>
<organism evidence="2">
    <name type="scientific">Chlorella vulgaris</name>
    <name type="common">Green alga</name>
    <dbReference type="NCBI Taxonomy" id="3077"/>
    <lineage>
        <taxon>Eukaryota</taxon>
        <taxon>Viridiplantae</taxon>
        <taxon>Chlorophyta</taxon>
        <taxon>core chlorophytes</taxon>
        <taxon>Trebouxiophyceae</taxon>
        <taxon>Chlorellales</taxon>
        <taxon>Chlorellaceae</taxon>
        <taxon>Chlorella clade</taxon>
        <taxon>Chlorella</taxon>
    </lineage>
</organism>